<proteinExistence type="predicted"/>
<organism evidence="1 2">
    <name type="scientific">Streptomyces gibsoniae</name>
    <dbReference type="NCBI Taxonomy" id="3075529"/>
    <lineage>
        <taxon>Bacteria</taxon>
        <taxon>Bacillati</taxon>
        <taxon>Actinomycetota</taxon>
        <taxon>Actinomycetes</taxon>
        <taxon>Kitasatosporales</taxon>
        <taxon>Streptomycetaceae</taxon>
        <taxon>Streptomyces</taxon>
    </lineage>
</organism>
<evidence type="ECO:0000313" key="2">
    <source>
        <dbReference type="Proteomes" id="UP001183809"/>
    </source>
</evidence>
<reference evidence="2" key="1">
    <citation type="submission" date="2023-07" db="EMBL/GenBank/DDBJ databases">
        <title>30 novel species of actinomycetes from the DSMZ collection.</title>
        <authorList>
            <person name="Nouioui I."/>
        </authorList>
    </citation>
    <scope>NUCLEOTIDE SEQUENCE [LARGE SCALE GENOMIC DNA]</scope>
    <source>
        <strain evidence="2">DSM 41699</strain>
    </source>
</reference>
<dbReference type="Proteomes" id="UP001183809">
    <property type="component" value="Unassembled WGS sequence"/>
</dbReference>
<dbReference type="EMBL" id="JAVREY010000160">
    <property type="protein sequence ID" value="MDT0470072.1"/>
    <property type="molecule type" value="Genomic_DNA"/>
</dbReference>
<comment type="caution">
    <text evidence="1">The sequence shown here is derived from an EMBL/GenBank/DDBJ whole genome shotgun (WGS) entry which is preliminary data.</text>
</comment>
<keyword evidence="2" id="KW-1185">Reference proteome</keyword>
<gene>
    <name evidence="1" type="ORF">RM764_45430</name>
</gene>
<dbReference type="RefSeq" id="WP_311701500.1">
    <property type="nucleotide sequence ID" value="NZ_JAVREY010000160.1"/>
</dbReference>
<evidence type="ECO:0000313" key="1">
    <source>
        <dbReference type="EMBL" id="MDT0470072.1"/>
    </source>
</evidence>
<name>A0ABU2UA28_9ACTN</name>
<sequence length="67" mass="7060">MSDMATARARALGDLIAASHLMTFEQVPAAVAAHAARAGWSETLIYLQPEFLETRVGLPPPPPATSS</sequence>
<accession>A0ABU2UA28</accession>
<protein>
    <submittedName>
        <fullName evidence="1">Uncharacterized protein</fullName>
    </submittedName>
</protein>